<evidence type="ECO:0000256" key="1">
    <source>
        <dbReference type="SAM" id="MobiDB-lite"/>
    </source>
</evidence>
<feature type="region of interest" description="Disordered" evidence="1">
    <location>
        <begin position="39"/>
        <end position="71"/>
    </location>
</feature>
<feature type="region of interest" description="Disordered" evidence="1">
    <location>
        <begin position="110"/>
        <end position="134"/>
    </location>
</feature>
<protein>
    <submittedName>
        <fullName evidence="2">Uncharacterized protein</fullName>
    </submittedName>
</protein>
<sequence>MNLPVAKQKTRSSHFGEKKLILSRHLILFFNIVSGKQTNNVTSSRIPKRRNSRRRREKYENRETEGVTHSQRQVARKIDGWLETKGVKDAKADRLVSATVFRRFASEEKGGRFGGEADGEWETEVEAEDRNTEN</sequence>
<gene>
    <name evidence="2" type="ORF">RUM43_014711</name>
</gene>
<evidence type="ECO:0000313" key="3">
    <source>
        <dbReference type="Proteomes" id="UP001372834"/>
    </source>
</evidence>
<feature type="compositionally biased region" description="Acidic residues" evidence="1">
    <location>
        <begin position="117"/>
        <end position="127"/>
    </location>
</feature>
<evidence type="ECO:0000313" key="2">
    <source>
        <dbReference type="EMBL" id="KAK6617109.1"/>
    </source>
</evidence>
<feature type="compositionally biased region" description="Basic residues" evidence="1">
    <location>
        <begin position="46"/>
        <end position="56"/>
    </location>
</feature>
<dbReference type="EMBL" id="JAWJWE010000045">
    <property type="protein sequence ID" value="KAK6617109.1"/>
    <property type="molecule type" value="Genomic_DNA"/>
</dbReference>
<proteinExistence type="predicted"/>
<dbReference type="Proteomes" id="UP001372834">
    <property type="component" value="Unassembled WGS sequence"/>
</dbReference>
<comment type="caution">
    <text evidence="2">The sequence shown here is derived from an EMBL/GenBank/DDBJ whole genome shotgun (WGS) entry which is preliminary data.</text>
</comment>
<name>A0AAN8RZC5_POLSC</name>
<feature type="compositionally biased region" description="Basic and acidic residues" evidence="1">
    <location>
        <begin position="57"/>
        <end position="66"/>
    </location>
</feature>
<reference evidence="2 3" key="1">
    <citation type="submission" date="2023-10" db="EMBL/GenBank/DDBJ databases">
        <title>Genomes of two closely related lineages of the louse Polyplax serrata with different host specificities.</title>
        <authorList>
            <person name="Martinu J."/>
            <person name="Tarabai H."/>
            <person name="Stefka J."/>
            <person name="Hypsa V."/>
        </authorList>
    </citation>
    <scope>NUCLEOTIDE SEQUENCE [LARGE SCALE GENOMIC DNA]</scope>
    <source>
        <strain evidence="2">HR10_N</strain>
    </source>
</reference>
<dbReference type="AlphaFoldDB" id="A0AAN8RZC5"/>
<organism evidence="2 3">
    <name type="scientific">Polyplax serrata</name>
    <name type="common">Common mouse louse</name>
    <dbReference type="NCBI Taxonomy" id="468196"/>
    <lineage>
        <taxon>Eukaryota</taxon>
        <taxon>Metazoa</taxon>
        <taxon>Ecdysozoa</taxon>
        <taxon>Arthropoda</taxon>
        <taxon>Hexapoda</taxon>
        <taxon>Insecta</taxon>
        <taxon>Pterygota</taxon>
        <taxon>Neoptera</taxon>
        <taxon>Paraneoptera</taxon>
        <taxon>Psocodea</taxon>
        <taxon>Troctomorpha</taxon>
        <taxon>Phthiraptera</taxon>
        <taxon>Anoplura</taxon>
        <taxon>Polyplacidae</taxon>
        <taxon>Polyplax</taxon>
    </lineage>
</organism>
<accession>A0AAN8RZC5</accession>